<name>X1CW64_9ZZZZ</name>
<keyword evidence="1" id="KW-0472">Membrane</keyword>
<keyword evidence="1" id="KW-0812">Transmembrane</keyword>
<protein>
    <recommendedName>
        <fullName evidence="3">YiaAB two helix domain-containing protein</fullName>
    </recommendedName>
</protein>
<reference evidence="2" key="1">
    <citation type="journal article" date="2014" name="Front. Microbiol.">
        <title>High frequency of phylogenetically diverse reductive dehalogenase-homologous genes in deep subseafloor sedimentary metagenomes.</title>
        <authorList>
            <person name="Kawai M."/>
            <person name="Futagami T."/>
            <person name="Toyoda A."/>
            <person name="Takaki Y."/>
            <person name="Nishi S."/>
            <person name="Hori S."/>
            <person name="Arai W."/>
            <person name="Tsubouchi T."/>
            <person name="Morono Y."/>
            <person name="Uchiyama I."/>
            <person name="Ito T."/>
            <person name="Fujiyama A."/>
            <person name="Inagaki F."/>
            <person name="Takami H."/>
        </authorList>
    </citation>
    <scope>NUCLEOTIDE SEQUENCE</scope>
    <source>
        <strain evidence="2">Expedition CK06-06</strain>
    </source>
</reference>
<feature type="non-terminal residue" evidence="2">
    <location>
        <position position="76"/>
    </location>
</feature>
<gene>
    <name evidence="2" type="ORF">S01H4_52449</name>
</gene>
<organism evidence="2">
    <name type="scientific">marine sediment metagenome</name>
    <dbReference type="NCBI Taxonomy" id="412755"/>
    <lineage>
        <taxon>unclassified sequences</taxon>
        <taxon>metagenomes</taxon>
        <taxon>ecological metagenomes</taxon>
    </lineage>
</organism>
<feature type="transmembrane region" description="Helical" evidence="1">
    <location>
        <begin position="12"/>
        <end position="31"/>
    </location>
</feature>
<keyword evidence="1" id="KW-1133">Transmembrane helix</keyword>
<feature type="transmembrane region" description="Helical" evidence="1">
    <location>
        <begin position="37"/>
        <end position="57"/>
    </location>
</feature>
<proteinExistence type="predicted"/>
<comment type="caution">
    <text evidence="2">The sequence shown here is derived from an EMBL/GenBank/DDBJ whole genome shotgun (WGS) entry which is preliminary data.</text>
</comment>
<sequence length="76" mass="8870">MDEVQQLENNFLAWITMASIFLAIGVVIKSYEDYGNYYFVAFFLIGIGLLVITNMDYISERQELSDKGFKIFKRLD</sequence>
<evidence type="ECO:0008006" key="3">
    <source>
        <dbReference type="Google" id="ProtNLM"/>
    </source>
</evidence>
<dbReference type="AlphaFoldDB" id="X1CW64"/>
<accession>X1CW64</accession>
<dbReference type="EMBL" id="BART01029968">
    <property type="protein sequence ID" value="GAH12736.1"/>
    <property type="molecule type" value="Genomic_DNA"/>
</dbReference>
<evidence type="ECO:0000313" key="2">
    <source>
        <dbReference type="EMBL" id="GAH12736.1"/>
    </source>
</evidence>
<evidence type="ECO:0000256" key="1">
    <source>
        <dbReference type="SAM" id="Phobius"/>
    </source>
</evidence>